<dbReference type="Gene3D" id="3.40.50.1820">
    <property type="entry name" value="alpha/beta hydrolase"/>
    <property type="match status" value="1"/>
</dbReference>
<dbReference type="InterPro" id="IPR007751">
    <property type="entry name" value="DUF676_lipase-like"/>
</dbReference>
<feature type="compositionally biased region" description="Basic and acidic residues" evidence="3">
    <location>
        <begin position="120"/>
        <end position="130"/>
    </location>
</feature>
<feature type="repeat" description="TPR" evidence="2">
    <location>
        <begin position="1038"/>
        <end position="1071"/>
    </location>
</feature>
<accession>A0ABR0GQY7</accession>
<dbReference type="EMBL" id="JAFFHA010000003">
    <property type="protein sequence ID" value="KAK4658183.1"/>
    <property type="molecule type" value="Genomic_DNA"/>
</dbReference>
<feature type="compositionally biased region" description="Polar residues" evidence="3">
    <location>
        <begin position="110"/>
        <end position="119"/>
    </location>
</feature>
<dbReference type="InterPro" id="IPR019734">
    <property type="entry name" value="TPR_rpt"/>
</dbReference>
<evidence type="ECO:0000256" key="2">
    <source>
        <dbReference type="PROSITE-ProRule" id="PRU00339"/>
    </source>
</evidence>
<feature type="region of interest" description="Disordered" evidence="3">
    <location>
        <begin position="1"/>
        <end position="141"/>
    </location>
</feature>
<feature type="compositionally biased region" description="Polar residues" evidence="3">
    <location>
        <begin position="990"/>
        <end position="1006"/>
    </location>
</feature>
<dbReference type="Proteomes" id="UP001323405">
    <property type="component" value="Unassembled WGS sequence"/>
</dbReference>
<dbReference type="SUPFAM" id="SSF53474">
    <property type="entry name" value="alpha/beta-Hydrolases"/>
    <property type="match status" value="1"/>
</dbReference>
<protein>
    <recommendedName>
        <fullName evidence="4">DUF676 domain-containing protein</fullName>
    </recommendedName>
</protein>
<dbReference type="Pfam" id="PF05057">
    <property type="entry name" value="DUF676"/>
    <property type="match status" value="1"/>
</dbReference>
<dbReference type="InterPro" id="IPR027417">
    <property type="entry name" value="P-loop_NTPase"/>
</dbReference>
<keyword evidence="6" id="KW-1185">Reference proteome</keyword>
<dbReference type="InterPro" id="IPR011990">
    <property type="entry name" value="TPR-like_helical_dom_sf"/>
</dbReference>
<comment type="caution">
    <text evidence="5">The sequence shown here is derived from an EMBL/GenBank/DDBJ whole genome shotgun (WGS) entry which is preliminary data.</text>
</comment>
<feature type="domain" description="DUF676" evidence="4">
    <location>
        <begin position="169"/>
        <end position="303"/>
    </location>
</feature>
<evidence type="ECO:0000259" key="4">
    <source>
        <dbReference type="Pfam" id="PF05057"/>
    </source>
</evidence>
<sequence>MDQPKPTTNEAKNETPGLSGAPKSPNPGDGPPQVSTAATNTASKPNGTQPDPPTASQSAGDPQTSSATKVVPSTTPEDATKPATEKPVVTAQEPKSASKPLPGPEVPLVPSNTAQTSTDVKQKDPGDAAKPKASKTPGGLPEFEHIEQKHLGLRQLVAPPETEDIDADVVFVHGIGAHPYNTWRHKITKTNWLDDKTMLPADLPKSRILFFGYQSAWYGPNAVRQTVNTAADQLLNALMGRLRENCPERPIIFVAHCFGGLIVQRAFHIAHSHRSNFPGLIDAITGLIFLGTPHSGVDGNSSLSTQGDIYRAIVAAQVKTHFETLETMTHNNQMLHGIVQDFNQVLKNEVKVQPHIYSFFEMYASSVGKIAGMGNMPQEFVVTQSSATVYGHGSTGLNANHFNMNTFEDNQDANYDAVCQQIVRMVKLARENQEKRKQEDSRFSQSHSHLPHLAKLPIPIRKDGHFVERADILGLIDRKFHEENGAVVALTGGLGTGKTHVAVEYAYRYCIENPGAHIHWIDASSAEQFEFSYKRIADGLQFRLRDANSPQDVVRDVCHALKKSTDSQWLMVVDGLDDDASLNWIKDGTPNDERTLWDFIPRGRHSTVLVTTREARLARRFAGKSQFVIDVAPLSGKDAAFMILGRKTTDKQKYDQAKELAKKLGGTAGALALPHAYRTKVDGKINLKEYEDMLKLPESQKQDTTGNAVLAWRRLFRVLEKKHRDAANLLCSVGVLDVQSIPKDFFQKADWKLTRTLEVYGMIERSADDRFIRVTGIVRLCLQRYLEEAKEKELVEEKVLDQLSQALKDGDHELDDALLPSILAALRFQPKHSDGKKAAAILHLKVAQYYQQIGRLEVARTHFEKALTPRPTDPQQPPRYFLTAKDVETARQALENLGLDQKTMPVAVSKKPSSRACFIPNPQELRSELRFLEESSGREHTSTIQKLAELAVLRLAHPSARQPSKTKANNLANTRGLPAPTSGSPAPGTLGNNDPSGNGYSSSAPQSEDAPEDDPAVLFERLLESAINTHGPNTMRTANAHYSLAIAYERQEDFSKSEQHFSKAIAIARDRLGPESPECLRMLRALACLYARQGNTQAEQMFALALQNQIKVLGDTHPETLITRHNVALFLEEAEEWEAAGQELERILGLQGYWLGRDAPETLHTAQSLALNYAARNKRKEAEDLFRATLATQEQVLGETHVDTMTTAERLREFLENAQGDGGKGDKGAKKEDNDKKGVKDGKKGKK</sequence>
<name>A0ABR0GQY7_9PEZI</name>
<evidence type="ECO:0000313" key="6">
    <source>
        <dbReference type="Proteomes" id="UP001323405"/>
    </source>
</evidence>
<evidence type="ECO:0000256" key="1">
    <source>
        <dbReference type="ARBA" id="ARBA00007920"/>
    </source>
</evidence>
<dbReference type="InterPro" id="IPR052374">
    <property type="entry name" value="SERAC1"/>
</dbReference>
<dbReference type="PROSITE" id="PS50005">
    <property type="entry name" value="TPR"/>
    <property type="match status" value="2"/>
</dbReference>
<feature type="compositionally biased region" description="Basic and acidic residues" evidence="3">
    <location>
        <begin position="1223"/>
        <end position="1247"/>
    </location>
</feature>
<dbReference type="PANTHER" id="PTHR48182:SF3">
    <property type="entry name" value="DUF676 DOMAIN-CONTAINING PROTEIN"/>
    <property type="match status" value="1"/>
</dbReference>
<dbReference type="SUPFAM" id="SSF52540">
    <property type="entry name" value="P-loop containing nucleoside triphosphate hydrolases"/>
    <property type="match status" value="1"/>
</dbReference>
<comment type="similarity">
    <text evidence="1">Belongs to the putative lipase ROG1 family.</text>
</comment>
<dbReference type="Pfam" id="PF13424">
    <property type="entry name" value="TPR_12"/>
    <property type="match status" value="1"/>
</dbReference>
<gene>
    <name evidence="5" type="ORF">QC762_0035700</name>
</gene>
<dbReference type="Pfam" id="PF13374">
    <property type="entry name" value="TPR_10"/>
    <property type="match status" value="1"/>
</dbReference>
<feature type="region of interest" description="Disordered" evidence="3">
    <location>
        <begin position="1213"/>
        <end position="1247"/>
    </location>
</feature>
<reference evidence="5 6" key="1">
    <citation type="journal article" date="2023" name="bioRxiv">
        <title>High-quality genome assemblies of four members of thePodospora anserinaspecies complex.</title>
        <authorList>
            <person name="Ament-Velasquez S.L."/>
            <person name="Vogan A.A."/>
            <person name="Wallerman O."/>
            <person name="Hartmann F."/>
            <person name="Gautier V."/>
            <person name="Silar P."/>
            <person name="Giraud T."/>
            <person name="Johannesson H."/>
        </authorList>
    </citation>
    <scope>NUCLEOTIDE SEQUENCE [LARGE SCALE GENOMIC DNA]</scope>
    <source>
        <strain evidence="5 6">CBS 415.72m</strain>
    </source>
</reference>
<dbReference type="SUPFAM" id="SSF48452">
    <property type="entry name" value="TPR-like"/>
    <property type="match status" value="2"/>
</dbReference>
<dbReference type="Gene3D" id="3.40.50.300">
    <property type="entry name" value="P-loop containing nucleotide triphosphate hydrolases"/>
    <property type="match status" value="1"/>
</dbReference>
<dbReference type="SMART" id="SM00028">
    <property type="entry name" value="TPR"/>
    <property type="match status" value="2"/>
</dbReference>
<feature type="compositionally biased region" description="Polar residues" evidence="3">
    <location>
        <begin position="33"/>
        <end position="77"/>
    </location>
</feature>
<dbReference type="Gene3D" id="1.25.40.10">
    <property type="entry name" value="Tetratricopeptide repeat domain"/>
    <property type="match status" value="1"/>
</dbReference>
<evidence type="ECO:0000313" key="5">
    <source>
        <dbReference type="EMBL" id="KAK4658183.1"/>
    </source>
</evidence>
<dbReference type="GeneID" id="87902852"/>
<dbReference type="InterPro" id="IPR029058">
    <property type="entry name" value="AB_hydrolase_fold"/>
</dbReference>
<organism evidence="5 6">
    <name type="scientific">Podospora pseudocomata</name>
    <dbReference type="NCBI Taxonomy" id="2093779"/>
    <lineage>
        <taxon>Eukaryota</taxon>
        <taxon>Fungi</taxon>
        <taxon>Dikarya</taxon>
        <taxon>Ascomycota</taxon>
        <taxon>Pezizomycotina</taxon>
        <taxon>Sordariomycetes</taxon>
        <taxon>Sordariomycetidae</taxon>
        <taxon>Sordariales</taxon>
        <taxon>Podosporaceae</taxon>
        <taxon>Podospora</taxon>
    </lineage>
</organism>
<keyword evidence="2" id="KW-0802">TPR repeat</keyword>
<feature type="repeat" description="TPR" evidence="2">
    <location>
        <begin position="840"/>
        <end position="873"/>
    </location>
</feature>
<feature type="compositionally biased region" description="Polar residues" evidence="3">
    <location>
        <begin position="1"/>
        <end position="10"/>
    </location>
</feature>
<dbReference type="PANTHER" id="PTHR48182">
    <property type="entry name" value="PROTEIN SERAC1"/>
    <property type="match status" value="1"/>
</dbReference>
<proteinExistence type="inferred from homology"/>
<evidence type="ECO:0000256" key="3">
    <source>
        <dbReference type="SAM" id="MobiDB-lite"/>
    </source>
</evidence>
<feature type="region of interest" description="Disordered" evidence="3">
    <location>
        <begin position="959"/>
        <end position="1013"/>
    </location>
</feature>
<feature type="compositionally biased region" description="Polar residues" evidence="3">
    <location>
        <begin position="961"/>
        <end position="973"/>
    </location>
</feature>
<dbReference type="RefSeq" id="XP_062747155.1">
    <property type="nucleotide sequence ID" value="XM_062883286.1"/>
</dbReference>